<comment type="similarity">
    <text evidence="1 5">Belongs to the eukaryotic ribosomal protein eL31 family.</text>
</comment>
<dbReference type="AlphaFoldDB" id="A0ABD5NKG9"/>
<evidence type="ECO:0000256" key="4">
    <source>
        <dbReference type="ARBA" id="ARBA00035230"/>
    </source>
</evidence>
<keyword evidence="3 5" id="KW-0687">Ribonucleoprotein</keyword>
<dbReference type="Gene3D" id="3.10.440.10">
    <property type="match status" value="1"/>
</dbReference>
<dbReference type="Proteomes" id="UP001595846">
    <property type="component" value="Unassembled WGS sequence"/>
</dbReference>
<name>A0ABD5NKG9_9EURY</name>
<dbReference type="HAMAP" id="MF_00410">
    <property type="entry name" value="Ribosomal_eL31"/>
    <property type="match status" value="1"/>
</dbReference>
<accession>A0ABD5NKG9</accession>
<dbReference type="CDD" id="cd00463">
    <property type="entry name" value="Ribosomal_L31e"/>
    <property type="match status" value="1"/>
</dbReference>
<dbReference type="SUPFAM" id="SSF54575">
    <property type="entry name" value="Ribosomal protein L31e"/>
    <property type="match status" value="1"/>
</dbReference>
<dbReference type="NCBIfam" id="NF002258">
    <property type="entry name" value="PRK01192.1-1"/>
    <property type="match status" value="1"/>
</dbReference>
<dbReference type="GO" id="GO:0006412">
    <property type="term" value="P:translation"/>
    <property type="evidence" value="ECO:0007669"/>
    <property type="project" value="UniProtKB-UniRule"/>
</dbReference>
<dbReference type="GO" id="GO:1990904">
    <property type="term" value="C:ribonucleoprotein complex"/>
    <property type="evidence" value="ECO:0007669"/>
    <property type="project" value="UniProtKB-KW"/>
</dbReference>
<evidence type="ECO:0000313" key="7">
    <source>
        <dbReference type="Proteomes" id="UP001595846"/>
    </source>
</evidence>
<keyword evidence="7" id="KW-1185">Reference proteome</keyword>
<reference evidence="6 7" key="1">
    <citation type="journal article" date="2019" name="Int. J. Syst. Evol. Microbiol.">
        <title>The Global Catalogue of Microorganisms (GCM) 10K type strain sequencing project: providing services to taxonomists for standard genome sequencing and annotation.</title>
        <authorList>
            <consortium name="The Broad Institute Genomics Platform"/>
            <consortium name="The Broad Institute Genome Sequencing Center for Infectious Disease"/>
            <person name="Wu L."/>
            <person name="Ma J."/>
        </authorList>
    </citation>
    <scope>NUCLEOTIDE SEQUENCE [LARGE SCALE GENOMIC DNA]</scope>
    <source>
        <strain evidence="6 7">IBRC-M 10256</strain>
    </source>
</reference>
<evidence type="ECO:0000256" key="1">
    <source>
        <dbReference type="ARBA" id="ARBA00010808"/>
    </source>
</evidence>
<evidence type="ECO:0000256" key="2">
    <source>
        <dbReference type="ARBA" id="ARBA00022980"/>
    </source>
</evidence>
<dbReference type="GO" id="GO:0005840">
    <property type="term" value="C:ribosome"/>
    <property type="evidence" value="ECO:0007669"/>
    <property type="project" value="UniProtKB-KW"/>
</dbReference>
<proteinExistence type="inferred from homology"/>
<comment type="caution">
    <text evidence="6">The sequence shown here is derived from an EMBL/GenBank/DDBJ whole genome shotgun (WGS) entry which is preliminary data.</text>
</comment>
<dbReference type="RefSeq" id="WP_256533692.1">
    <property type="nucleotide sequence ID" value="NZ_CP101824.1"/>
</dbReference>
<dbReference type="PANTHER" id="PTHR10956:SF0">
    <property type="entry name" value="60S RIBOSOMAL PROTEIN L31"/>
    <property type="match status" value="1"/>
</dbReference>
<keyword evidence="2 5" id="KW-0689">Ribosomal protein</keyword>
<dbReference type="PANTHER" id="PTHR10956">
    <property type="entry name" value="60S RIBOSOMAL PROTEIN L31"/>
    <property type="match status" value="1"/>
</dbReference>
<organism evidence="6 7">
    <name type="scientific">Halovivax cerinus</name>
    <dbReference type="NCBI Taxonomy" id="1487865"/>
    <lineage>
        <taxon>Archaea</taxon>
        <taxon>Methanobacteriati</taxon>
        <taxon>Methanobacteriota</taxon>
        <taxon>Stenosarchaea group</taxon>
        <taxon>Halobacteria</taxon>
        <taxon>Halobacteriales</taxon>
        <taxon>Natrialbaceae</taxon>
        <taxon>Halovivax</taxon>
    </lineage>
</organism>
<sequence length="92" mass="10336">MSASDFEERVVTVPLRDVKAAPNHEAADRAMKIVREHIAKHFAVETDAVRLDPSINEAIWADGRSNPPRKLRVRAARFDEEGEPVVEAEFAE</sequence>
<protein>
    <recommendedName>
        <fullName evidence="4 5">Large ribosomal subunit protein eL31</fullName>
    </recommendedName>
</protein>
<dbReference type="GeneID" id="73902825"/>
<dbReference type="InterPro" id="IPR000054">
    <property type="entry name" value="Ribosomal_eL31"/>
</dbReference>
<dbReference type="SMART" id="SM01380">
    <property type="entry name" value="Ribosomal_L31e"/>
    <property type="match status" value="1"/>
</dbReference>
<evidence type="ECO:0000256" key="5">
    <source>
        <dbReference type="HAMAP-Rule" id="MF_00410"/>
    </source>
</evidence>
<dbReference type="EMBL" id="JBHSAQ010000002">
    <property type="protein sequence ID" value="MFC3957463.1"/>
    <property type="molecule type" value="Genomic_DNA"/>
</dbReference>
<evidence type="ECO:0000256" key="3">
    <source>
        <dbReference type="ARBA" id="ARBA00023274"/>
    </source>
</evidence>
<dbReference type="Pfam" id="PF01198">
    <property type="entry name" value="Ribosomal_L31e"/>
    <property type="match status" value="1"/>
</dbReference>
<gene>
    <name evidence="5" type="primary">rpl31e</name>
    <name evidence="6" type="ORF">ACFOUR_03615</name>
</gene>
<dbReference type="InterPro" id="IPR023621">
    <property type="entry name" value="Ribosomal_eL31_dom_sf"/>
</dbReference>
<evidence type="ECO:0000313" key="6">
    <source>
        <dbReference type="EMBL" id="MFC3957463.1"/>
    </source>
</evidence>